<feature type="region of interest" description="Disordered" evidence="1">
    <location>
        <begin position="435"/>
        <end position="455"/>
    </location>
</feature>
<feature type="compositionally biased region" description="Pro residues" evidence="1">
    <location>
        <begin position="1"/>
        <end position="19"/>
    </location>
</feature>
<dbReference type="AlphaFoldDB" id="A0AB34IGR2"/>
<evidence type="ECO:0000313" key="2">
    <source>
        <dbReference type="EMBL" id="KAL1496473.1"/>
    </source>
</evidence>
<evidence type="ECO:0000256" key="1">
    <source>
        <dbReference type="SAM" id="MobiDB-lite"/>
    </source>
</evidence>
<comment type="caution">
    <text evidence="2">The sequence shown here is derived from an EMBL/GenBank/DDBJ whole genome shotgun (WGS) entry which is preliminary data.</text>
</comment>
<dbReference type="Proteomes" id="UP001515480">
    <property type="component" value="Unassembled WGS sequence"/>
</dbReference>
<protein>
    <submittedName>
        <fullName evidence="2">Uncharacterized protein</fullName>
    </submittedName>
</protein>
<gene>
    <name evidence="2" type="ORF">AB1Y20_016427</name>
</gene>
<dbReference type="EMBL" id="JBGBPQ010000029">
    <property type="protein sequence ID" value="KAL1496473.1"/>
    <property type="molecule type" value="Genomic_DNA"/>
</dbReference>
<keyword evidence="3" id="KW-1185">Reference proteome</keyword>
<accession>A0AB34IGR2</accession>
<proteinExistence type="predicted"/>
<organism evidence="2 3">
    <name type="scientific">Prymnesium parvum</name>
    <name type="common">Toxic golden alga</name>
    <dbReference type="NCBI Taxonomy" id="97485"/>
    <lineage>
        <taxon>Eukaryota</taxon>
        <taxon>Haptista</taxon>
        <taxon>Haptophyta</taxon>
        <taxon>Prymnesiophyceae</taxon>
        <taxon>Prymnesiales</taxon>
        <taxon>Prymnesiaceae</taxon>
        <taxon>Prymnesium</taxon>
    </lineage>
</organism>
<reference evidence="2 3" key="1">
    <citation type="journal article" date="2024" name="Science">
        <title>Giant polyketide synthase enzymes in the biosynthesis of giant marine polyether toxins.</title>
        <authorList>
            <person name="Fallon T.R."/>
            <person name="Shende V.V."/>
            <person name="Wierzbicki I.H."/>
            <person name="Pendleton A.L."/>
            <person name="Watervoot N.F."/>
            <person name="Auber R.P."/>
            <person name="Gonzalez D.J."/>
            <person name="Wisecaver J.H."/>
            <person name="Moore B.S."/>
        </authorList>
    </citation>
    <scope>NUCLEOTIDE SEQUENCE [LARGE SCALE GENOMIC DNA]</scope>
    <source>
        <strain evidence="2 3">12B1</strain>
    </source>
</reference>
<sequence length="607" mass="63400">MGACLRPPPPGGGVAPPPRSLSADHVEPPARHPSALALGLAHTAAPTEPVTRRPITPPHHDGGELPMATELEAAVGPSAAASDVTICGAASSRVPAILLLSSNSGVHAPSSRREGLPTAPAASCCLPASSCELPPAMRGKGAKHARLCAGPWASALSSMPPMPLTGAKRAQAGLADVPLSSSDISAVRRERAARALASILPWAAAGFVLGDSPEMVASRSASETTKRLVSALSAYGVSSTEAAYSALGRLMSWVILHHPEATSIEGSHLSDFLAAERPSATTLTALAWPRDHCGLAIPARGPVCRPYRCRPPVAQHSKESLSIGAVVSLEHIAANHPSEWVRGQAAGWSVLSRLALRLEQAQSCVINAFVSHSYDGEEFTIAVGAVRHDKHPNPSKRRPRPIWGVIDDLDHSTGRIREALLAMLSGVEASQFLLRDTDSPDGDPTKATTWVSAPLRGSPRTDASLQALLRLPPASLSSEEAGQFHGHSAKRFLLNVAEASAAFTPVEACEVGRFSMSTAQSPDLEPVAAMLQAHSLRASVLPDIYAGKAKVARVFDLLVKAHLTLRSARRALASDPSLVSVGDASWGLAGPFGERPVPQALSLTRSE</sequence>
<feature type="region of interest" description="Disordered" evidence="1">
    <location>
        <begin position="1"/>
        <end position="65"/>
    </location>
</feature>
<evidence type="ECO:0000313" key="3">
    <source>
        <dbReference type="Proteomes" id="UP001515480"/>
    </source>
</evidence>
<name>A0AB34IGR2_PRYPA</name>